<proteinExistence type="predicted"/>
<dbReference type="SUPFAM" id="SSF52091">
    <property type="entry name" value="SpoIIaa-like"/>
    <property type="match status" value="1"/>
</dbReference>
<accession>A0A914PGS6</accession>
<dbReference type="GO" id="GO:0016020">
    <property type="term" value="C:membrane"/>
    <property type="evidence" value="ECO:0007669"/>
    <property type="project" value="UniProtKB-SubCell"/>
</dbReference>
<dbReference type="Pfam" id="PF00916">
    <property type="entry name" value="Sulfate_transp"/>
    <property type="match status" value="1"/>
</dbReference>
<dbReference type="InterPro" id="IPR036513">
    <property type="entry name" value="STAS_dom_sf"/>
</dbReference>
<evidence type="ECO:0000313" key="8">
    <source>
        <dbReference type="WBParaSite" id="PDA_v2.g17003.t1"/>
    </source>
</evidence>
<dbReference type="PROSITE" id="PS50801">
    <property type="entry name" value="STAS"/>
    <property type="match status" value="1"/>
</dbReference>
<keyword evidence="7" id="KW-1185">Reference proteome</keyword>
<dbReference type="AlphaFoldDB" id="A0A914PGS6"/>
<evidence type="ECO:0000256" key="2">
    <source>
        <dbReference type="ARBA" id="ARBA00022692"/>
    </source>
</evidence>
<reference evidence="8" key="1">
    <citation type="submission" date="2022-11" db="UniProtKB">
        <authorList>
            <consortium name="WormBaseParasite"/>
        </authorList>
    </citation>
    <scope>IDENTIFICATION</scope>
</reference>
<comment type="subcellular location">
    <subcellularLocation>
        <location evidence="1">Membrane</location>
        <topology evidence="1">Multi-pass membrane protein</topology>
    </subcellularLocation>
</comment>
<organism evidence="7 8">
    <name type="scientific">Panagrolaimus davidi</name>
    <dbReference type="NCBI Taxonomy" id="227884"/>
    <lineage>
        <taxon>Eukaryota</taxon>
        <taxon>Metazoa</taxon>
        <taxon>Ecdysozoa</taxon>
        <taxon>Nematoda</taxon>
        <taxon>Chromadorea</taxon>
        <taxon>Rhabditida</taxon>
        <taxon>Tylenchina</taxon>
        <taxon>Panagrolaimomorpha</taxon>
        <taxon>Panagrolaimoidea</taxon>
        <taxon>Panagrolaimidae</taxon>
        <taxon>Panagrolaimus</taxon>
    </lineage>
</organism>
<dbReference type="WBParaSite" id="PDA_v2.g17003.t1">
    <property type="protein sequence ID" value="PDA_v2.g17003.t1"/>
    <property type="gene ID" value="PDA_v2.g17003"/>
</dbReference>
<dbReference type="InterPro" id="IPR018045">
    <property type="entry name" value="S04_transporter_CS"/>
</dbReference>
<evidence type="ECO:0000256" key="1">
    <source>
        <dbReference type="ARBA" id="ARBA00004141"/>
    </source>
</evidence>
<evidence type="ECO:0000256" key="3">
    <source>
        <dbReference type="ARBA" id="ARBA00022989"/>
    </source>
</evidence>
<evidence type="ECO:0000256" key="4">
    <source>
        <dbReference type="ARBA" id="ARBA00023136"/>
    </source>
</evidence>
<dbReference type="InterPro" id="IPR001902">
    <property type="entry name" value="SLC26A/SulP_fam"/>
</dbReference>
<name>A0A914PGS6_9BILA</name>
<dbReference type="Gene3D" id="3.30.750.24">
    <property type="entry name" value="STAS domain"/>
    <property type="match status" value="1"/>
</dbReference>
<feature type="transmembrane region" description="Helical" evidence="5">
    <location>
        <begin position="324"/>
        <end position="356"/>
    </location>
</feature>
<dbReference type="Proteomes" id="UP000887578">
    <property type="component" value="Unplaced"/>
</dbReference>
<protein>
    <submittedName>
        <fullName evidence="8">STAS domain-containing protein</fullName>
    </submittedName>
</protein>
<evidence type="ECO:0000313" key="7">
    <source>
        <dbReference type="Proteomes" id="UP000887578"/>
    </source>
</evidence>
<dbReference type="PANTHER" id="PTHR11814">
    <property type="entry name" value="SULFATE TRANSPORTER"/>
    <property type="match status" value="1"/>
</dbReference>
<keyword evidence="2 5" id="KW-0812">Transmembrane</keyword>
<dbReference type="Pfam" id="PF01740">
    <property type="entry name" value="STAS"/>
    <property type="match status" value="1"/>
</dbReference>
<keyword evidence="4 5" id="KW-0472">Membrane</keyword>
<feature type="domain" description="STAS" evidence="6">
    <location>
        <begin position="380"/>
        <end position="497"/>
    </location>
</feature>
<feature type="transmembrane region" description="Helical" evidence="5">
    <location>
        <begin position="167"/>
        <end position="189"/>
    </location>
</feature>
<dbReference type="InterPro" id="IPR011547">
    <property type="entry name" value="SLC26A/SulP_dom"/>
</dbReference>
<evidence type="ECO:0000259" key="6">
    <source>
        <dbReference type="PROSITE" id="PS50801"/>
    </source>
</evidence>
<sequence length="508" mass="57609">MSEIRIIRETFTQDEFDKRFNFTPNNSTLYFLFKKFLKKKIKTFSLWKMFQTFFPFLKWVPTYKLSYTSEDVIAGSTVAILNIPQAMAYASLAGVPAIVGLYTSFFPPLLYLLFGTSRHISLGMFAVIALMTGNVEQKLRTLTTINSTTEISHSINQNLEGNEAVEIITALTFSIGLVLAVMAICQIHFVSAYLSDELTAGFTTGSACHVLWSQIPQIFAVKTPKRNGIFDLFRTMYDFCSKIEKTNFVALIISEVRALAAVQILSSFVKCHPSSASLSRSMINSQLNVNTLCVLASIIIVALKPMFMQLTAIPEYWKKSKFDFAIFMVSFLATACWDVSQGLIISLIFALAAIVIRIQYPKTSKLEQISQTEIYRNPERYGIAFESSNSIVFHFEASLLFVNCDFFKEKVFKAVESTENAELKQYFILDSISINSIDQMGIQTLIEVSEELKRREITFMIAGSNESLIQMFNRCKIYLKIERKYFFISIYDAIVFANNESNPTVSVL</sequence>
<evidence type="ECO:0000256" key="5">
    <source>
        <dbReference type="SAM" id="Phobius"/>
    </source>
</evidence>
<dbReference type="PROSITE" id="PS01130">
    <property type="entry name" value="SLC26A"/>
    <property type="match status" value="1"/>
</dbReference>
<feature type="transmembrane region" description="Helical" evidence="5">
    <location>
        <begin position="86"/>
        <end position="105"/>
    </location>
</feature>
<feature type="transmembrane region" description="Helical" evidence="5">
    <location>
        <begin position="289"/>
        <end position="312"/>
    </location>
</feature>
<dbReference type="InterPro" id="IPR002645">
    <property type="entry name" value="STAS_dom"/>
</dbReference>
<keyword evidence="3 5" id="KW-1133">Transmembrane helix</keyword>
<dbReference type="CDD" id="cd07042">
    <property type="entry name" value="STAS_SulP_like_sulfate_transporter"/>
    <property type="match status" value="1"/>
</dbReference>
<dbReference type="GO" id="GO:0008271">
    <property type="term" value="F:secondary active sulfate transmembrane transporter activity"/>
    <property type="evidence" value="ECO:0007669"/>
    <property type="project" value="InterPro"/>
</dbReference>